<organism evidence="3 4">
    <name type="scientific">Runella defluvii</name>
    <dbReference type="NCBI Taxonomy" id="370973"/>
    <lineage>
        <taxon>Bacteria</taxon>
        <taxon>Pseudomonadati</taxon>
        <taxon>Bacteroidota</taxon>
        <taxon>Cytophagia</taxon>
        <taxon>Cytophagales</taxon>
        <taxon>Spirosomataceae</taxon>
        <taxon>Runella</taxon>
    </lineage>
</organism>
<dbReference type="EMBL" id="JACIBY010000009">
    <property type="protein sequence ID" value="MBB3840140.1"/>
    <property type="molecule type" value="Genomic_DNA"/>
</dbReference>
<gene>
    <name evidence="3" type="ORF">FHS57_004153</name>
</gene>
<dbReference type="PANTHER" id="PTHR43135:SF3">
    <property type="entry name" value="ALPHA-D-RIBOSE 1-METHYLPHOSPHONATE 5-TRIPHOSPHATE DIPHOSPHATASE"/>
    <property type="match status" value="1"/>
</dbReference>
<keyword evidence="4" id="KW-1185">Reference proteome</keyword>
<dbReference type="InterPro" id="IPR032466">
    <property type="entry name" value="Metal_Hydrolase"/>
</dbReference>
<proteinExistence type="predicted"/>
<name>A0A7W5ZMN8_9BACT</name>
<dbReference type="Gene3D" id="3.20.20.140">
    <property type="entry name" value="Metal-dependent hydrolases"/>
    <property type="match status" value="2"/>
</dbReference>
<dbReference type="Gene3D" id="2.30.40.10">
    <property type="entry name" value="Urease, subunit C, domain 1"/>
    <property type="match status" value="2"/>
</dbReference>
<evidence type="ECO:0000313" key="3">
    <source>
        <dbReference type="EMBL" id="MBB3840140.1"/>
    </source>
</evidence>
<keyword evidence="3" id="KW-0378">Hydrolase</keyword>
<dbReference type="GO" id="GO:0016810">
    <property type="term" value="F:hydrolase activity, acting on carbon-nitrogen (but not peptide) bonds"/>
    <property type="evidence" value="ECO:0007669"/>
    <property type="project" value="InterPro"/>
</dbReference>
<sequence>MKHLLTLLALLVAWGLNAQKIVDSRQREIVIKNVSVLPMNTETVLSNQTVVVKNGEISAMGTKVVYAKDALVIDAKGKFLLPGLAEMHAHVPPVDDIEPMKEVLLLFAANGVTTIRGMLGHPLHLELRKKIQTGDILGPRLYTSGPSFSGASVKTPEEGIERVRSQKRAGYDFMKMHPGLSKSNFEAVIKAANEEGMTYGGHVSFNVGLWRSIEANYATIDHLDGIVQSLIPRLDTLSEDEVGLFGMFAGHRADLSQLNKALQAIREHHIWIVPTQTLAEHWQSPKRSVDDMLAAPEMKYMSKAQLASWATAKQNTFKSPQYKPESVLKYNEIRKKVIYECQKQGVGLLLGSDAPQVFSVPGFSLKHELTYLVEAGLTPYEALRTGTYNVGQFFKNDNLGVIKKGAVADLVLLNANPMKDISAVGEVEGVMLNGKWLSKEEIKNTLKKLEK</sequence>
<dbReference type="AlphaFoldDB" id="A0A7W5ZMN8"/>
<reference evidence="3 4" key="1">
    <citation type="submission" date="2020-08" db="EMBL/GenBank/DDBJ databases">
        <title>Genomic Encyclopedia of Type Strains, Phase IV (KMG-IV): sequencing the most valuable type-strain genomes for metagenomic binning, comparative biology and taxonomic classification.</title>
        <authorList>
            <person name="Goeker M."/>
        </authorList>
    </citation>
    <scope>NUCLEOTIDE SEQUENCE [LARGE SCALE GENOMIC DNA]</scope>
    <source>
        <strain evidence="3 4">DSM 17976</strain>
    </source>
</reference>
<dbReference type="InterPro" id="IPR006680">
    <property type="entry name" value="Amidohydro-rel"/>
</dbReference>
<dbReference type="InterPro" id="IPR011059">
    <property type="entry name" value="Metal-dep_hydrolase_composite"/>
</dbReference>
<protein>
    <submittedName>
        <fullName evidence="3">Imidazolonepropionase-like amidohydrolase</fullName>
    </submittedName>
</protein>
<dbReference type="PANTHER" id="PTHR43135">
    <property type="entry name" value="ALPHA-D-RIBOSE 1-METHYLPHOSPHONATE 5-TRIPHOSPHATE DIPHOSPHATASE"/>
    <property type="match status" value="1"/>
</dbReference>
<keyword evidence="1" id="KW-0732">Signal</keyword>
<evidence type="ECO:0000313" key="4">
    <source>
        <dbReference type="Proteomes" id="UP000541352"/>
    </source>
</evidence>
<evidence type="ECO:0000256" key="1">
    <source>
        <dbReference type="SAM" id="SignalP"/>
    </source>
</evidence>
<feature type="domain" description="Amidohydrolase-related" evidence="2">
    <location>
        <begin position="79"/>
        <end position="437"/>
    </location>
</feature>
<dbReference type="Pfam" id="PF01979">
    <property type="entry name" value="Amidohydro_1"/>
    <property type="match status" value="1"/>
</dbReference>
<dbReference type="InterPro" id="IPR051781">
    <property type="entry name" value="Metallo-dep_Hydrolase"/>
</dbReference>
<dbReference type="SUPFAM" id="SSF51338">
    <property type="entry name" value="Composite domain of metallo-dependent hydrolases"/>
    <property type="match status" value="1"/>
</dbReference>
<accession>A0A7W5ZMN8</accession>
<dbReference type="Proteomes" id="UP000541352">
    <property type="component" value="Unassembled WGS sequence"/>
</dbReference>
<evidence type="ECO:0000259" key="2">
    <source>
        <dbReference type="Pfam" id="PF01979"/>
    </source>
</evidence>
<comment type="caution">
    <text evidence="3">The sequence shown here is derived from an EMBL/GenBank/DDBJ whole genome shotgun (WGS) entry which is preliminary data.</text>
</comment>
<dbReference type="SUPFAM" id="SSF51556">
    <property type="entry name" value="Metallo-dependent hydrolases"/>
    <property type="match status" value="1"/>
</dbReference>
<feature type="signal peptide" evidence="1">
    <location>
        <begin position="1"/>
        <end position="18"/>
    </location>
</feature>
<dbReference type="RefSeq" id="WP_183976925.1">
    <property type="nucleotide sequence ID" value="NZ_JACIBY010000009.1"/>
</dbReference>
<feature type="chain" id="PRO_5031539682" evidence="1">
    <location>
        <begin position="19"/>
        <end position="451"/>
    </location>
</feature>